<dbReference type="AlphaFoldDB" id="A0A1A9WUX5"/>
<dbReference type="GO" id="GO:0003911">
    <property type="term" value="F:DNA ligase (NAD+) activity"/>
    <property type="evidence" value="ECO:0007669"/>
    <property type="project" value="InterPro"/>
</dbReference>
<evidence type="ECO:0000313" key="3">
    <source>
        <dbReference type="Proteomes" id="UP000091820"/>
    </source>
</evidence>
<reference evidence="2" key="2">
    <citation type="submission" date="2020-05" db="UniProtKB">
        <authorList>
            <consortium name="EnsemblMetazoa"/>
        </authorList>
    </citation>
    <scope>IDENTIFICATION</scope>
    <source>
        <strain evidence="2">IAEA</strain>
    </source>
</reference>
<keyword evidence="3" id="KW-1185">Reference proteome</keyword>
<dbReference type="Pfam" id="PF01653">
    <property type="entry name" value="DNA_ligase_aden"/>
    <property type="match status" value="1"/>
</dbReference>
<dbReference type="EnsemblMetazoa" id="GBRI033376-RA">
    <property type="protein sequence ID" value="GBRI033376-PA"/>
    <property type="gene ID" value="GBRI033376"/>
</dbReference>
<dbReference type="Proteomes" id="UP000091820">
    <property type="component" value="Unassembled WGS sequence"/>
</dbReference>
<dbReference type="InterPro" id="IPR013839">
    <property type="entry name" value="DNAligase_adenylation"/>
</dbReference>
<evidence type="ECO:0000259" key="1">
    <source>
        <dbReference type="Pfam" id="PF01653"/>
    </source>
</evidence>
<name>A0A1A9WUX5_9MUSC</name>
<accession>A0A1A9WUX5</accession>
<sequence length="136" mass="16166">MLEFYNRIYDNRHELGYNIDGIVYKINNLQLQDRLASIWKTTKRRKLTASMHNEHNVVIPPCSGLLYSHYGTSSFPKSSHMNTKNERSLEQPYFKYFYAYALTTSLQLRSLDYPARQTILRRCIRHSFQRLPLNTS</sequence>
<evidence type="ECO:0000313" key="2">
    <source>
        <dbReference type="EnsemblMetazoa" id="GBRI033376-PA"/>
    </source>
</evidence>
<organism evidence="2 3">
    <name type="scientific">Glossina brevipalpis</name>
    <dbReference type="NCBI Taxonomy" id="37001"/>
    <lineage>
        <taxon>Eukaryota</taxon>
        <taxon>Metazoa</taxon>
        <taxon>Ecdysozoa</taxon>
        <taxon>Arthropoda</taxon>
        <taxon>Hexapoda</taxon>
        <taxon>Insecta</taxon>
        <taxon>Pterygota</taxon>
        <taxon>Neoptera</taxon>
        <taxon>Endopterygota</taxon>
        <taxon>Diptera</taxon>
        <taxon>Brachycera</taxon>
        <taxon>Muscomorpha</taxon>
        <taxon>Hippoboscoidea</taxon>
        <taxon>Glossinidae</taxon>
        <taxon>Glossina</taxon>
    </lineage>
</organism>
<dbReference type="VEuPathDB" id="VectorBase:GBRI033376"/>
<dbReference type="Gene3D" id="3.30.1490.70">
    <property type="match status" value="1"/>
</dbReference>
<feature type="domain" description="NAD-dependent DNA ligase adenylation" evidence="1">
    <location>
        <begin position="1"/>
        <end position="40"/>
    </location>
</feature>
<proteinExistence type="predicted"/>
<reference evidence="3" key="1">
    <citation type="submission" date="2014-03" db="EMBL/GenBank/DDBJ databases">
        <authorList>
            <person name="Aksoy S."/>
            <person name="Warren W."/>
            <person name="Wilson R.K."/>
        </authorList>
    </citation>
    <scope>NUCLEOTIDE SEQUENCE [LARGE SCALE GENOMIC DNA]</scope>
    <source>
        <strain evidence="3">IAEA</strain>
    </source>
</reference>
<protein>
    <recommendedName>
        <fullName evidence="1">NAD-dependent DNA ligase adenylation domain-containing protein</fullName>
    </recommendedName>
</protein>
<dbReference type="SUPFAM" id="SSF56091">
    <property type="entry name" value="DNA ligase/mRNA capping enzyme, catalytic domain"/>
    <property type="match status" value="1"/>
</dbReference>